<evidence type="ECO:0000313" key="2">
    <source>
        <dbReference type="EMBL" id="MPM76108.1"/>
    </source>
</evidence>
<feature type="region of interest" description="Disordered" evidence="1">
    <location>
        <begin position="70"/>
        <end position="145"/>
    </location>
</feature>
<sequence>MTKLKSSAQLESMELACADEQHLVDDITALVKRHFDGDVRCCSAAQEAALCSYEQPLWWAHTFGARSLRVGAQGKGGDRCPSRRRTTKSRCSGQRSCTTTATTRRPRQPRNSASPGGRLAGFSTMPARPASSASSSTTREPAGTSWRCAWGRSTACAR</sequence>
<dbReference type="EMBL" id="VSSQ01027072">
    <property type="protein sequence ID" value="MPM76108.1"/>
    <property type="molecule type" value="Genomic_DNA"/>
</dbReference>
<organism evidence="2">
    <name type="scientific">bioreactor metagenome</name>
    <dbReference type="NCBI Taxonomy" id="1076179"/>
    <lineage>
        <taxon>unclassified sequences</taxon>
        <taxon>metagenomes</taxon>
        <taxon>ecological metagenomes</taxon>
    </lineage>
</organism>
<protein>
    <submittedName>
        <fullName evidence="2">Uncharacterized protein</fullName>
    </submittedName>
</protein>
<feature type="compositionally biased region" description="Low complexity" evidence="1">
    <location>
        <begin position="123"/>
        <end position="142"/>
    </location>
</feature>
<feature type="compositionally biased region" description="Low complexity" evidence="1">
    <location>
        <begin position="94"/>
        <end position="103"/>
    </location>
</feature>
<gene>
    <name evidence="2" type="ORF">SDC9_123103</name>
</gene>
<proteinExistence type="predicted"/>
<dbReference type="AlphaFoldDB" id="A0A645CGV1"/>
<comment type="caution">
    <text evidence="2">The sequence shown here is derived from an EMBL/GenBank/DDBJ whole genome shotgun (WGS) entry which is preliminary data.</text>
</comment>
<accession>A0A645CGV1</accession>
<evidence type="ECO:0000256" key="1">
    <source>
        <dbReference type="SAM" id="MobiDB-lite"/>
    </source>
</evidence>
<reference evidence="2" key="1">
    <citation type="submission" date="2019-08" db="EMBL/GenBank/DDBJ databases">
        <authorList>
            <person name="Kucharzyk K."/>
            <person name="Murdoch R.W."/>
            <person name="Higgins S."/>
            <person name="Loffler F."/>
        </authorList>
    </citation>
    <scope>NUCLEOTIDE SEQUENCE</scope>
</reference>
<name>A0A645CGV1_9ZZZZ</name>